<evidence type="ECO:0000256" key="12">
    <source>
        <dbReference type="ARBA" id="ARBA00034808"/>
    </source>
</evidence>
<keyword evidence="4 15" id="KW-0378">Hydrolase</keyword>
<evidence type="ECO:0000259" key="17">
    <source>
        <dbReference type="PROSITE" id="PS51198"/>
    </source>
</evidence>
<feature type="domain" description="UvrD-like helicase C-terminal" evidence="18">
    <location>
        <begin position="499"/>
        <end position="766"/>
    </location>
</feature>
<evidence type="ECO:0000256" key="6">
    <source>
        <dbReference type="ARBA" id="ARBA00022839"/>
    </source>
</evidence>
<feature type="binding site" evidence="15">
    <location>
        <begin position="25"/>
        <end position="32"/>
    </location>
    <ligand>
        <name>ATP</name>
        <dbReference type="ChEBI" id="CHEBI:30616"/>
    </ligand>
</feature>
<dbReference type="GO" id="GO:0033202">
    <property type="term" value="C:DNA helicase complex"/>
    <property type="evidence" value="ECO:0007669"/>
    <property type="project" value="TreeGrafter"/>
</dbReference>
<evidence type="ECO:0000256" key="4">
    <source>
        <dbReference type="ARBA" id="ARBA00022801"/>
    </source>
</evidence>
<dbReference type="GO" id="GO:0005524">
    <property type="term" value="F:ATP binding"/>
    <property type="evidence" value="ECO:0007669"/>
    <property type="project" value="UniProtKB-UniRule"/>
</dbReference>
<dbReference type="InterPro" id="IPR000212">
    <property type="entry name" value="DNA_helicase_UvrD/REP"/>
</dbReference>
<evidence type="ECO:0000256" key="1">
    <source>
        <dbReference type="ARBA" id="ARBA00022722"/>
    </source>
</evidence>
<dbReference type="Gene3D" id="1.10.486.10">
    <property type="entry name" value="PCRA, domain 4"/>
    <property type="match status" value="1"/>
</dbReference>
<evidence type="ECO:0000256" key="16">
    <source>
        <dbReference type="SAM" id="MobiDB-lite"/>
    </source>
</evidence>
<protein>
    <recommendedName>
        <fullName evidence="12">DNA 3'-5' helicase</fullName>
        <ecNumber evidence="12">5.6.2.4</ecNumber>
    </recommendedName>
    <alternativeName>
        <fullName evidence="13">DNA 3'-5' helicase II</fullName>
    </alternativeName>
</protein>
<dbReference type="Gene3D" id="3.90.320.10">
    <property type="match status" value="1"/>
</dbReference>
<dbReference type="Proteomes" id="UP000251571">
    <property type="component" value="Unassembled WGS sequence"/>
</dbReference>
<feature type="region of interest" description="Disordered" evidence="16">
    <location>
        <begin position="913"/>
        <end position="934"/>
    </location>
</feature>
<evidence type="ECO:0000256" key="15">
    <source>
        <dbReference type="PROSITE-ProRule" id="PRU00560"/>
    </source>
</evidence>
<evidence type="ECO:0000256" key="5">
    <source>
        <dbReference type="ARBA" id="ARBA00022806"/>
    </source>
</evidence>
<evidence type="ECO:0000256" key="2">
    <source>
        <dbReference type="ARBA" id="ARBA00022741"/>
    </source>
</evidence>
<feature type="domain" description="UvrD-like helicase ATP-binding" evidence="17">
    <location>
        <begin position="4"/>
        <end position="474"/>
    </location>
</feature>
<keyword evidence="6" id="KW-0269">Exonuclease</keyword>
<keyword evidence="5 15" id="KW-0347">Helicase</keyword>
<dbReference type="EMBL" id="UETC01000001">
    <property type="protein sequence ID" value="SSA38503.1"/>
    <property type="molecule type" value="Genomic_DNA"/>
</dbReference>
<keyword evidence="1" id="KW-0540">Nuclease</keyword>
<keyword evidence="8" id="KW-0238">DNA-binding</keyword>
<dbReference type="PROSITE" id="PS51217">
    <property type="entry name" value="UVRD_HELICASE_CTER"/>
    <property type="match status" value="1"/>
</dbReference>
<sequence>MTATDAATRAQIAAADPSGSVWLAANAGSGKTRVLTQRVAWLLLTGTPPERILCLTFTKAAAGEMQNRLYKQLGEWAMIPDEDLRARLYALGVRPGEVTSDQMRRARTLFARAIETPGGLKIQTIHAFCASLLRRFPLEAGVSPLFQEMDDAAATRLHAEILDAMSDGPEAPLVDAMAKRLSDAEPSAFLAAVAKHWPPGRPALSEAALRMALGVGDDTEETIRDGVIGADMLDMVDDFLGDAEGAPGKTLSELVAGLKTVVQAAPEDRWDMLSGLLLTAKGEPRSTGRWPKAVLAGDHGPLPELFAAMAGRAADARRRLAALASLDYAQTLHAFAPAFTARLDAAKRARGWLDFDDQIDRARHLLSTSDMAQWVLFKLDGGLDHILVDEAQDTAPAQWDVIRALAAEFGAGQGARPDTLRTLFVVGDRKQSIYSFQGADPDAFDRMRAEFDRILPTEAAALRDHALLHSFRSSSTILALVDSVFARESGVGAPPEHIAFQPTLPGRIDLWAPIPKADEDNSDRRWFDPVDKPAPDDAEVVLARRIAAEIKEMIAARTPIVHKGERRAVQAGDILILLQRRAALFYHVIAACKAAGLDLAGADRLMLSDDLAVKDLVALLTWAASPGDDLALAAVLRSPLGGLSEEDLFELAHDRGKRPLWDVLRDSRHDTSLFESVLSVADILRPYEILQRVLIRHDGRRRLLARLGSERAEAIDALLGQALAYEQLEVPSLTGFLGWLEAADIELKRQPGTGAIRVMSVHGAKGLEAPVVILPETQKRAPKGLTGVQVLDDGTPVWLPSKPGWSPAIAARAEAHAAAQAAERDRLLYVALTRAESWLIVCAAGEVGNGPEDSWWRAVEAGMDALGAPAGVDRRLEWGDWSPVEARDAAPEAPRAPPLPAWCRAPVPRPGLSRKPVAPSALPGPKALPGEGQDTDAAMARGTAIHSLLEHLPTVPRHQREALAARLTADAEAVAEALAVLDDPALAHLFADGTLAEVPFVLPATGTHPGVAGTMDRILLTPGEALIVDFKSNAQVPPTPEAVPGGLLAQMGAYHAAATAIWPDRRIRLALLWTRTRRLMELPHAAVIAAWDAVDAGRGAP</sequence>
<dbReference type="GO" id="GO:0005829">
    <property type="term" value="C:cytosol"/>
    <property type="evidence" value="ECO:0007669"/>
    <property type="project" value="TreeGrafter"/>
</dbReference>
<evidence type="ECO:0000256" key="14">
    <source>
        <dbReference type="ARBA" id="ARBA00048988"/>
    </source>
</evidence>
<evidence type="ECO:0000313" key="20">
    <source>
        <dbReference type="EMBL" id="SSA38503.1"/>
    </source>
</evidence>
<organism evidence="20 22">
    <name type="scientific">Jannaschia seohaensis</name>
    <dbReference type="NCBI Taxonomy" id="475081"/>
    <lineage>
        <taxon>Bacteria</taxon>
        <taxon>Pseudomonadati</taxon>
        <taxon>Pseudomonadota</taxon>
        <taxon>Alphaproteobacteria</taxon>
        <taxon>Rhodobacterales</taxon>
        <taxon>Roseobacteraceae</taxon>
        <taxon>Jannaschia</taxon>
    </lineage>
</organism>
<evidence type="ECO:0000256" key="7">
    <source>
        <dbReference type="ARBA" id="ARBA00022840"/>
    </source>
</evidence>
<dbReference type="Pfam" id="PF13361">
    <property type="entry name" value="UvrD_C"/>
    <property type="match status" value="1"/>
</dbReference>
<dbReference type="SUPFAM" id="SSF52980">
    <property type="entry name" value="Restriction endonuclease-like"/>
    <property type="match status" value="1"/>
</dbReference>
<dbReference type="EC" id="5.6.2.4" evidence="12"/>
<evidence type="ECO:0000256" key="11">
    <source>
        <dbReference type="ARBA" id="ARBA00034617"/>
    </source>
</evidence>
<keyword evidence="3" id="KW-0227">DNA damage</keyword>
<keyword evidence="2 15" id="KW-0547">Nucleotide-binding</keyword>
<reference evidence="19 21" key="2">
    <citation type="submission" date="2018-03" db="EMBL/GenBank/DDBJ databases">
        <title>Genomic Encyclopedia of Archaeal and Bacterial Type Strains, Phase II (KMG-II): from individual species to whole genera.</title>
        <authorList>
            <person name="Goeker M."/>
        </authorList>
    </citation>
    <scope>NUCLEOTIDE SEQUENCE [LARGE SCALE GENOMIC DNA]</scope>
    <source>
        <strain evidence="19 21">DSM 25227</strain>
    </source>
</reference>
<evidence type="ECO:0000256" key="13">
    <source>
        <dbReference type="ARBA" id="ARBA00034923"/>
    </source>
</evidence>
<dbReference type="EMBL" id="QGDJ01000001">
    <property type="protein sequence ID" value="PWJ22225.1"/>
    <property type="molecule type" value="Genomic_DNA"/>
</dbReference>
<comment type="catalytic activity">
    <reaction evidence="14">
        <text>ATP + H2O = ADP + phosphate + H(+)</text>
        <dbReference type="Rhea" id="RHEA:13065"/>
        <dbReference type="ChEBI" id="CHEBI:15377"/>
        <dbReference type="ChEBI" id="CHEBI:15378"/>
        <dbReference type="ChEBI" id="CHEBI:30616"/>
        <dbReference type="ChEBI" id="CHEBI:43474"/>
        <dbReference type="ChEBI" id="CHEBI:456216"/>
        <dbReference type="EC" id="5.6.2.4"/>
    </reaction>
</comment>
<dbReference type="PANTHER" id="PTHR11070:SF2">
    <property type="entry name" value="ATP-DEPENDENT DNA HELICASE SRS2"/>
    <property type="match status" value="1"/>
</dbReference>
<dbReference type="GO" id="GO:0003677">
    <property type="term" value="F:DNA binding"/>
    <property type="evidence" value="ECO:0007669"/>
    <property type="project" value="UniProtKB-KW"/>
</dbReference>
<keyword evidence="9" id="KW-0234">DNA repair</keyword>
<evidence type="ECO:0000259" key="18">
    <source>
        <dbReference type="PROSITE" id="PS51217"/>
    </source>
</evidence>
<evidence type="ECO:0000313" key="19">
    <source>
        <dbReference type="EMBL" id="PWJ22225.1"/>
    </source>
</evidence>
<dbReference type="GO" id="GO:0043138">
    <property type="term" value="F:3'-5' DNA helicase activity"/>
    <property type="evidence" value="ECO:0007669"/>
    <property type="project" value="UniProtKB-EC"/>
</dbReference>
<dbReference type="Proteomes" id="UP000245839">
    <property type="component" value="Unassembled WGS sequence"/>
</dbReference>
<evidence type="ECO:0000256" key="8">
    <source>
        <dbReference type="ARBA" id="ARBA00023125"/>
    </source>
</evidence>
<dbReference type="InterPro" id="IPR014151">
    <property type="entry name" value="DNA_helicase_AddA"/>
</dbReference>
<name>A0A2Y9C3W0_9RHOB</name>
<dbReference type="InterPro" id="IPR038726">
    <property type="entry name" value="PDDEXK_AddAB-type"/>
</dbReference>
<proteinExistence type="predicted"/>
<dbReference type="InterPro" id="IPR011335">
    <property type="entry name" value="Restrct_endonuc-II-like"/>
</dbReference>
<reference evidence="20 22" key="1">
    <citation type="submission" date="2016-10" db="EMBL/GenBank/DDBJ databases">
        <authorList>
            <person name="Cai Z."/>
        </authorList>
    </citation>
    <scope>NUCLEOTIDE SEQUENCE [LARGE SCALE GENOMIC DNA]</scope>
    <source>
        <strain evidence="20 22">DSM 25227</strain>
    </source>
</reference>
<dbReference type="GO" id="GO:0000725">
    <property type="term" value="P:recombinational repair"/>
    <property type="evidence" value="ECO:0007669"/>
    <property type="project" value="TreeGrafter"/>
</dbReference>
<evidence type="ECO:0000313" key="21">
    <source>
        <dbReference type="Proteomes" id="UP000245839"/>
    </source>
</evidence>
<dbReference type="InterPro" id="IPR027417">
    <property type="entry name" value="P-loop_NTPase"/>
</dbReference>
<dbReference type="GO" id="GO:0004527">
    <property type="term" value="F:exonuclease activity"/>
    <property type="evidence" value="ECO:0007669"/>
    <property type="project" value="UniProtKB-KW"/>
</dbReference>
<dbReference type="PANTHER" id="PTHR11070">
    <property type="entry name" value="UVRD / RECB / PCRA DNA HELICASE FAMILY MEMBER"/>
    <property type="match status" value="1"/>
</dbReference>
<dbReference type="AlphaFoldDB" id="A0A2Y9C3W0"/>
<dbReference type="Pfam" id="PF12705">
    <property type="entry name" value="PDDEXK_1"/>
    <property type="match status" value="1"/>
</dbReference>
<dbReference type="InterPro" id="IPR011604">
    <property type="entry name" value="PDDEXK-like_dom_sf"/>
</dbReference>
<dbReference type="RefSeq" id="WP_109562800.1">
    <property type="nucleotide sequence ID" value="NZ_QGDJ01000001.1"/>
</dbReference>
<dbReference type="NCBIfam" id="TIGR02784">
    <property type="entry name" value="addA_alphas"/>
    <property type="match status" value="1"/>
</dbReference>
<dbReference type="OrthoDB" id="9810135at2"/>
<keyword evidence="7 15" id="KW-0067">ATP-binding</keyword>
<dbReference type="Pfam" id="PF00580">
    <property type="entry name" value="UvrD-helicase"/>
    <property type="match status" value="1"/>
</dbReference>
<keyword evidence="10" id="KW-0413">Isomerase</keyword>
<comment type="catalytic activity">
    <reaction evidence="11">
        <text>Couples ATP hydrolysis with the unwinding of duplex DNA by translocating in the 3'-5' direction.</text>
        <dbReference type="EC" id="5.6.2.4"/>
    </reaction>
</comment>
<dbReference type="PROSITE" id="PS51198">
    <property type="entry name" value="UVRD_HELICASE_ATP_BIND"/>
    <property type="match status" value="1"/>
</dbReference>
<dbReference type="Gene3D" id="3.40.50.300">
    <property type="entry name" value="P-loop containing nucleotide triphosphate hydrolases"/>
    <property type="match status" value="4"/>
</dbReference>
<gene>
    <name evidence="19" type="ORF">BCF38_101635</name>
    <name evidence="20" type="ORF">SAMN05421539_101635</name>
</gene>
<evidence type="ECO:0000256" key="9">
    <source>
        <dbReference type="ARBA" id="ARBA00023204"/>
    </source>
</evidence>
<keyword evidence="21" id="KW-1185">Reference proteome</keyword>
<evidence type="ECO:0000256" key="3">
    <source>
        <dbReference type="ARBA" id="ARBA00022763"/>
    </source>
</evidence>
<evidence type="ECO:0000256" key="10">
    <source>
        <dbReference type="ARBA" id="ARBA00023235"/>
    </source>
</evidence>
<dbReference type="InterPro" id="IPR014017">
    <property type="entry name" value="DNA_helicase_UvrD-like_C"/>
</dbReference>
<evidence type="ECO:0000313" key="22">
    <source>
        <dbReference type="Proteomes" id="UP000251571"/>
    </source>
</evidence>
<accession>A0A2Y9C3W0</accession>
<dbReference type="SUPFAM" id="SSF52540">
    <property type="entry name" value="P-loop containing nucleoside triphosphate hydrolases"/>
    <property type="match status" value="1"/>
</dbReference>
<dbReference type="InterPro" id="IPR014016">
    <property type="entry name" value="UvrD-like_ATP-bd"/>
</dbReference>